<evidence type="ECO:0000313" key="3">
    <source>
        <dbReference type="Proteomes" id="UP001436297"/>
    </source>
</evidence>
<keyword evidence="1" id="KW-0812">Transmembrane</keyword>
<dbReference type="Proteomes" id="UP001436297">
    <property type="component" value="Chromosome"/>
</dbReference>
<dbReference type="RefSeq" id="WP_251519685.1">
    <property type="nucleotide sequence ID" value="NZ_CP128355.1"/>
</dbReference>
<keyword evidence="1" id="KW-1133">Transmembrane helix</keyword>
<dbReference type="EMBL" id="CP128355">
    <property type="protein sequence ID" value="XAF70410.1"/>
    <property type="molecule type" value="Genomic_DNA"/>
</dbReference>
<proteinExistence type="predicted"/>
<organism evidence="2 3">
    <name type="scientific">Staphylococcus hsinchuensis</name>
    <dbReference type="NCBI Taxonomy" id="3051183"/>
    <lineage>
        <taxon>Bacteria</taxon>
        <taxon>Bacillati</taxon>
        <taxon>Bacillota</taxon>
        <taxon>Bacilli</taxon>
        <taxon>Bacillales</taxon>
        <taxon>Staphylococcaceae</taxon>
        <taxon>Staphylococcus</taxon>
    </lineage>
</organism>
<keyword evidence="1" id="KW-0472">Membrane</keyword>
<gene>
    <name evidence="2" type="ORF">QQM35_10085</name>
</gene>
<name>A0ABZ3ECB3_9STAP</name>
<evidence type="ECO:0000256" key="1">
    <source>
        <dbReference type="SAM" id="Phobius"/>
    </source>
</evidence>
<sequence>MISLISAIGSIGTFIMALFYIVSISIQFYQMKIEFIPALGFNQTLLSRDNKNQLYLLNTSARESKHEDFLRLYNLGGGAAKEIKIEIYLDGGKTIQTKYVNILPSKEGYLLPINRWVFDELNKSIDSRTEQSNIKIKISYNHYVSRKTNVITYRAYIDDFNEYNDRDIYELQFV</sequence>
<accession>A0ABZ3ECB3</accession>
<protein>
    <submittedName>
        <fullName evidence="2">Uncharacterized protein</fullName>
    </submittedName>
</protein>
<reference evidence="2 3" key="1">
    <citation type="journal article" date="2024" name="Pathogens">
        <title>Staphylococcus hsinchuensis sp. nov., Isolated from Soymilk.</title>
        <authorList>
            <person name="Wang Y.T."/>
            <person name="Lin Y.C."/>
            <person name="Hsieh Y.H."/>
            <person name="Lin Y.T."/>
            <person name="Hamada M."/>
            <person name="Chen C.C."/>
            <person name="Liou J.S."/>
            <person name="Lee A.Y."/>
            <person name="Zhang W.L."/>
            <person name="Chen Y.T."/>
            <person name="Huang C.H."/>
        </authorList>
    </citation>
    <scope>NUCLEOTIDE SEQUENCE [LARGE SCALE GENOMIC DNA]</scope>
    <source>
        <strain evidence="2 3">H164</strain>
    </source>
</reference>
<keyword evidence="3" id="KW-1185">Reference proteome</keyword>
<feature type="transmembrane region" description="Helical" evidence="1">
    <location>
        <begin position="6"/>
        <end position="29"/>
    </location>
</feature>
<evidence type="ECO:0000313" key="2">
    <source>
        <dbReference type="EMBL" id="XAF70410.1"/>
    </source>
</evidence>